<evidence type="ECO:0000313" key="1">
    <source>
        <dbReference type="EMBL" id="KAI8550569.1"/>
    </source>
</evidence>
<dbReference type="EMBL" id="CM046393">
    <property type="protein sequence ID" value="KAI8550569.1"/>
    <property type="molecule type" value="Genomic_DNA"/>
</dbReference>
<organism evidence="1 2">
    <name type="scientific">Rhododendron molle</name>
    <name type="common">Chinese azalea</name>
    <name type="synonym">Azalea mollis</name>
    <dbReference type="NCBI Taxonomy" id="49168"/>
    <lineage>
        <taxon>Eukaryota</taxon>
        <taxon>Viridiplantae</taxon>
        <taxon>Streptophyta</taxon>
        <taxon>Embryophyta</taxon>
        <taxon>Tracheophyta</taxon>
        <taxon>Spermatophyta</taxon>
        <taxon>Magnoliopsida</taxon>
        <taxon>eudicotyledons</taxon>
        <taxon>Gunneridae</taxon>
        <taxon>Pentapetalae</taxon>
        <taxon>asterids</taxon>
        <taxon>Ericales</taxon>
        <taxon>Ericaceae</taxon>
        <taxon>Ericoideae</taxon>
        <taxon>Rhodoreae</taxon>
        <taxon>Rhododendron</taxon>
    </lineage>
</organism>
<reference evidence="1" key="1">
    <citation type="submission" date="2022-02" db="EMBL/GenBank/DDBJ databases">
        <title>Plant Genome Project.</title>
        <authorList>
            <person name="Zhang R.-G."/>
        </authorList>
    </citation>
    <scope>NUCLEOTIDE SEQUENCE</scope>
    <source>
        <strain evidence="1">AT1</strain>
    </source>
</reference>
<keyword evidence="2" id="KW-1185">Reference proteome</keyword>
<comment type="caution">
    <text evidence="1">The sequence shown here is derived from an EMBL/GenBank/DDBJ whole genome shotgun (WGS) entry which is preliminary data.</text>
</comment>
<gene>
    <name evidence="1" type="ORF">RHMOL_Rhmol06G0117300</name>
</gene>
<name>A0ACC0NCN4_RHOML</name>
<proteinExistence type="predicted"/>
<accession>A0ACC0NCN4</accession>
<evidence type="ECO:0000313" key="2">
    <source>
        <dbReference type="Proteomes" id="UP001062846"/>
    </source>
</evidence>
<protein>
    <submittedName>
        <fullName evidence="1">Uncharacterized protein</fullName>
    </submittedName>
</protein>
<sequence length="234" mass="26534">MYMNLNRQNSKTASTQQSRSSNRSVQQSRSSNITGQQTQQLKKLWMEKNLKRWMISLNVILTQTTKTLNHMNTKTEIATAGTIDSESLVDNEKLGHTFPEPGCNGSGGTEDLDLARKDGSNEPSISSTTATSQETLADEESEKAVDTKQHHFMSDEPTAEPESIPEEGNGFQVEAHTMDKEPVVSVMLMRRSLTKTRFGQQLLSKKKVHRKMKSLMFCLISWIQKRRYHVKRSQ</sequence>
<dbReference type="Proteomes" id="UP001062846">
    <property type="component" value="Chromosome 6"/>
</dbReference>